<feature type="domain" description="Protein kinase" evidence="6">
    <location>
        <begin position="24"/>
        <end position="237"/>
    </location>
</feature>
<keyword evidence="5" id="KW-0067">ATP-binding</keyword>
<dbReference type="eggNOG" id="ENOG502QSMT">
    <property type="taxonomic scope" value="Eukaryota"/>
</dbReference>
<dbReference type="PANTHER" id="PTHR27002">
    <property type="entry name" value="RECEPTOR-LIKE SERINE/THREONINE-PROTEIN KINASE SD1-8"/>
    <property type="match status" value="1"/>
</dbReference>
<evidence type="ECO:0000256" key="2">
    <source>
        <dbReference type="ARBA" id="ARBA00022679"/>
    </source>
</evidence>
<dbReference type="InterPro" id="IPR000719">
    <property type="entry name" value="Prot_kinase_dom"/>
</dbReference>
<evidence type="ECO:0000313" key="8">
    <source>
        <dbReference type="Proteomes" id="UP000026915"/>
    </source>
</evidence>
<name>A0A061GPJ5_THECC</name>
<evidence type="ECO:0000259" key="6">
    <source>
        <dbReference type="PROSITE" id="PS50011"/>
    </source>
</evidence>
<accession>A0A061GPJ5</accession>
<dbReference type="EMBL" id="CM001887">
    <property type="protein sequence ID" value="EOY31451.1"/>
    <property type="molecule type" value="Genomic_DNA"/>
</dbReference>
<organism evidence="7 8">
    <name type="scientific">Theobroma cacao</name>
    <name type="common">Cacao</name>
    <name type="synonym">Cocoa</name>
    <dbReference type="NCBI Taxonomy" id="3641"/>
    <lineage>
        <taxon>Eukaryota</taxon>
        <taxon>Viridiplantae</taxon>
        <taxon>Streptophyta</taxon>
        <taxon>Embryophyta</taxon>
        <taxon>Tracheophyta</taxon>
        <taxon>Spermatophyta</taxon>
        <taxon>Magnoliopsida</taxon>
        <taxon>eudicotyledons</taxon>
        <taxon>Gunneridae</taxon>
        <taxon>Pentapetalae</taxon>
        <taxon>rosids</taxon>
        <taxon>malvids</taxon>
        <taxon>Malvales</taxon>
        <taxon>Malvaceae</taxon>
        <taxon>Byttnerioideae</taxon>
        <taxon>Theobroma</taxon>
    </lineage>
</organism>
<keyword evidence="1" id="KW-0723">Serine/threonine-protein kinase</keyword>
<evidence type="ECO:0000256" key="3">
    <source>
        <dbReference type="ARBA" id="ARBA00022741"/>
    </source>
</evidence>
<protein>
    <submittedName>
        <fullName evidence="7">S-locus lectin protein kinase family protein, putative</fullName>
    </submittedName>
</protein>
<keyword evidence="8" id="KW-1185">Reference proteome</keyword>
<dbReference type="SUPFAM" id="SSF56112">
    <property type="entry name" value="Protein kinase-like (PK-like)"/>
    <property type="match status" value="1"/>
</dbReference>
<sequence>MSGNTPVGLSQTRTNMAYFLKLHRENEQEVPLFSFASIETATNYFGCKQAWVNWQQGQEIAVKRLSKISRRGITEFKNEITLKCKLQRRNLARLLGSCIGAEEGLLVYEYMPNNSLDSFIFDSTKGALLDWRKCVNIIQGIAQGLLYLHSGYMSSEYAMDDLFLKKLDVFSFEIIILEIVSAKENIAFFETDHSLNLLGRAWDLCKQDRCMDLIRFNVARFLVRKPRSSYCSARALT</sequence>
<dbReference type="PROSITE" id="PS50011">
    <property type="entry name" value="PROTEIN_KINASE_DOM"/>
    <property type="match status" value="1"/>
</dbReference>
<evidence type="ECO:0000313" key="7">
    <source>
        <dbReference type="EMBL" id="EOY31451.1"/>
    </source>
</evidence>
<evidence type="ECO:0000256" key="1">
    <source>
        <dbReference type="ARBA" id="ARBA00022527"/>
    </source>
</evidence>
<dbReference type="InterPro" id="IPR011009">
    <property type="entry name" value="Kinase-like_dom_sf"/>
</dbReference>
<keyword evidence="3" id="KW-0547">Nucleotide-binding</keyword>
<dbReference type="InParanoid" id="A0A061GPJ5"/>
<gene>
    <name evidence="7" type="ORF">TCM_038383</name>
</gene>
<dbReference type="GO" id="GO:0005524">
    <property type="term" value="F:ATP binding"/>
    <property type="evidence" value="ECO:0007669"/>
    <property type="project" value="UniProtKB-KW"/>
</dbReference>
<reference evidence="7 8" key="1">
    <citation type="journal article" date="2013" name="Genome Biol.">
        <title>The genome sequence of the most widely cultivated cacao type and its use to identify candidate genes regulating pod color.</title>
        <authorList>
            <person name="Motamayor J.C."/>
            <person name="Mockaitis K."/>
            <person name="Schmutz J."/>
            <person name="Haiminen N."/>
            <person name="Iii D.L."/>
            <person name="Cornejo O."/>
            <person name="Findley S.D."/>
            <person name="Zheng P."/>
            <person name="Utro F."/>
            <person name="Royaert S."/>
            <person name="Saski C."/>
            <person name="Jenkins J."/>
            <person name="Podicheti R."/>
            <person name="Zhao M."/>
            <person name="Scheffler B.E."/>
            <person name="Stack J.C."/>
            <person name="Feltus F.A."/>
            <person name="Mustiga G.M."/>
            <person name="Amores F."/>
            <person name="Phillips W."/>
            <person name="Marelli J.P."/>
            <person name="May G.D."/>
            <person name="Shapiro H."/>
            <person name="Ma J."/>
            <person name="Bustamante C.D."/>
            <person name="Schnell R.J."/>
            <person name="Main D."/>
            <person name="Gilbert D."/>
            <person name="Parida L."/>
            <person name="Kuhn D.N."/>
        </authorList>
    </citation>
    <scope>NUCLEOTIDE SEQUENCE [LARGE SCALE GENOMIC DNA]</scope>
    <source>
        <strain evidence="8">cv. Matina 1-6</strain>
    </source>
</reference>
<dbReference type="GO" id="GO:0004674">
    <property type="term" value="F:protein serine/threonine kinase activity"/>
    <property type="evidence" value="ECO:0007669"/>
    <property type="project" value="UniProtKB-KW"/>
</dbReference>
<dbReference type="Pfam" id="PF07714">
    <property type="entry name" value="PK_Tyr_Ser-Thr"/>
    <property type="match status" value="1"/>
</dbReference>
<dbReference type="InterPro" id="IPR001245">
    <property type="entry name" value="Ser-Thr/Tyr_kinase_cat_dom"/>
</dbReference>
<evidence type="ECO:0000256" key="5">
    <source>
        <dbReference type="ARBA" id="ARBA00022840"/>
    </source>
</evidence>
<keyword evidence="4 7" id="KW-0418">Kinase</keyword>
<dbReference type="AlphaFoldDB" id="A0A061GPJ5"/>
<keyword evidence="2" id="KW-0808">Transferase</keyword>
<dbReference type="HOGENOM" id="CLU_1172452_0_0_1"/>
<proteinExistence type="predicted"/>
<dbReference type="Gene3D" id="1.10.510.10">
    <property type="entry name" value="Transferase(Phosphotransferase) domain 1"/>
    <property type="match status" value="1"/>
</dbReference>
<dbReference type="Proteomes" id="UP000026915">
    <property type="component" value="Chromosome 9"/>
</dbReference>
<dbReference type="PANTHER" id="PTHR27002:SF1055">
    <property type="entry name" value="RECEPTOR-LIKE SERINE_THREONINE-PROTEIN KINASE"/>
    <property type="match status" value="1"/>
</dbReference>
<dbReference type="Gramene" id="EOY31451">
    <property type="protein sequence ID" value="EOY31451"/>
    <property type="gene ID" value="TCM_038383"/>
</dbReference>
<evidence type="ECO:0000256" key="4">
    <source>
        <dbReference type="ARBA" id="ARBA00022777"/>
    </source>
</evidence>